<dbReference type="Proteomes" id="UP001318040">
    <property type="component" value="Chromosome 32"/>
</dbReference>
<feature type="compositionally biased region" description="Basic and acidic residues" evidence="1">
    <location>
        <begin position="690"/>
        <end position="707"/>
    </location>
</feature>
<dbReference type="AlphaFoldDB" id="A0AAJ7X433"/>
<feature type="region of interest" description="Disordered" evidence="1">
    <location>
        <begin position="305"/>
        <end position="381"/>
    </location>
</feature>
<evidence type="ECO:0000313" key="2">
    <source>
        <dbReference type="Proteomes" id="UP001318040"/>
    </source>
</evidence>
<feature type="region of interest" description="Disordered" evidence="1">
    <location>
        <begin position="400"/>
        <end position="426"/>
    </location>
</feature>
<feature type="compositionally biased region" description="Basic and acidic residues" evidence="1">
    <location>
        <begin position="201"/>
        <end position="211"/>
    </location>
</feature>
<dbReference type="RefSeq" id="XP_032820551.1">
    <property type="nucleotide sequence ID" value="XM_032964660.1"/>
</dbReference>
<dbReference type="InterPro" id="IPR037646">
    <property type="entry name" value="PROSER3"/>
</dbReference>
<gene>
    <name evidence="3" type="primary">LOC116948198</name>
</gene>
<dbReference type="CTD" id="148137"/>
<dbReference type="KEGG" id="pmrn:116948198"/>
<feature type="compositionally biased region" description="Basic and acidic residues" evidence="1">
    <location>
        <begin position="400"/>
        <end position="419"/>
    </location>
</feature>
<feature type="compositionally biased region" description="Basic and acidic residues" evidence="1">
    <location>
        <begin position="562"/>
        <end position="579"/>
    </location>
</feature>
<feature type="region of interest" description="Disordered" evidence="1">
    <location>
        <begin position="192"/>
        <end position="211"/>
    </location>
</feature>
<sequence length="777" mass="84413">MRCYARFSLPSDLASRGRSGRWRGKHKHAHATSTELYTHKHTSAHSRLNVRMNTTLGAWLQLSTGSPFVGPRSPLGHYHPSPGKTLTQRARHTSLSPVRLQSLSPKAGFNASGSQAQKPGARQDKRQNERVEAQVAVRTANSQPDPDSSDPFDESWPSTEQSSARTPEAGEREAGQEPVPPTREPVIARFVERFRHGRPTSRAEREAAERAGRGSFWWLQDPATKATARAVDHLDSGRSQLRSPRRSSSERSLGQRSSGKSGPSPACSSLEGMRQCNNSDTEGDGDLSVNGLMDADTRSLQERASQLLERSESTLSSRAGAVSSAGLGSARSSERNFTEPARPPWGHLELLLPGSTTPLVSSQPTLTTPLPPGAGRGTTPADDILYQWRLRRRMEEAREFGTKAAHDARAVPSSDRELPRPTPCQLPQANAGVLFTAEDTGRHPPNAPARFEVPIASPHIRLAPTSDTLGGPKDSMVITPHLHLSCDVLPCPHHPLVHHEIQDEHRPLRPVRVAPHGSNGGKEESRGEIGPRSLARATERSGTTGRPKTSKVASRPSKTKVAHGDDDRERRGGDGDRRHGASGLDVTSDRQSGSRTEPAEKSSSPPASSADRGSPERVAKPGRERHERRRSGEDAGAVERKEVRPERARNGKKRRDGGGGAEHGSARSDESPLSSAVGLVLNERLFMPAELKRSETNVPRPGRDKGRAPRPHSPSSAQPGLPSAVLCLLEQAEDSDGVDFPDDPLLKLLREQRNRVRDRLCDTTRLISSLELTAHPS</sequence>
<keyword evidence="2" id="KW-1185">Reference proteome</keyword>
<feature type="compositionally biased region" description="Low complexity" evidence="1">
    <location>
        <begin position="355"/>
        <end position="368"/>
    </location>
</feature>
<feature type="region of interest" description="Disordered" evidence="1">
    <location>
        <begin position="500"/>
        <end position="723"/>
    </location>
</feature>
<name>A0AAJ7X433_PETMA</name>
<feature type="compositionally biased region" description="Polar residues" evidence="1">
    <location>
        <begin position="84"/>
        <end position="104"/>
    </location>
</feature>
<protein>
    <submittedName>
        <fullName evidence="3">Proline and serine-rich protein 3-like isoform X1</fullName>
    </submittedName>
</protein>
<dbReference type="PANTHER" id="PTHR22045:SF6">
    <property type="entry name" value="PROLINE AND SERINE-RICH PROTEIN 3"/>
    <property type="match status" value="1"/>
</dbReference>
<evidence type="ECO:0000256" key="1">
    <source>
        <dbReference type="SAM" id="MobiDB-lite"/>
    </source>
</evidence>
<feature type="region of interest" description="Disordered" evidence="1">
    <location>
        <begin position="71"/>
        <end position="186"/>
    </location>
</feature>
<feature type="compositionally biased region" description="Low complexity" evidence="1">
    <location>
        <begin position="305"/>
        <end position="331"/>
    </location>
</feature>
<accession>A0AAJ7X433</accession>
<dbReference type="PANTHER" id="PTHR22045">
    <property type="entry name" value="PROLINE AND SERINE-RICH PROTEIN 3"/>
    <property type="match status" value="1"/>
</dbReference>
<feature type="compositionally biased region" description="Basic and acidic residues" evidence="1">
    <location>
        <begin position="613"/>
        <end position="649"/>
    </location>
</feature>
<feature type="compositionally biased region" description="Basic and acidic residues" evidence="1">
    <location>
        <begin position="121"/>
        <end position="132"/>
    </location>
</feature>
<reference evidence="3" key="1">
    <citation type="submission" date="2025-08" db="UniProtKB">
        <authorList>
            <consortium name="RefSeq"/>
        </authorList>
    </citation>
    <scope>IDENTIFICATION</scope>
    <source>
        <tissue evidence="3">Sperm</tissue>
    </source>
</reference>
<feature type="region of interest" description="Disordered" evidence="1">
    <location>
        <begin position="224"/>
        <end position="291"/>
    </location>
</feature>
<proteinExistence type="predicted"/>
<organism evidence="2 3">
    <name type="scientific">Petromyzon marinus</name>
    <name type="common">Sea lamprey</name>
    <dbReference type="NCBI Taxonomy" id="7757"/>
    <lineage>
        <taxon>Eukaryota</taxon>
        <taxon>Metazoa</taxon>
        <taxon>Chordata</taxon>
        <taxon>Craniata</taxon>
        <taxon>Vertebrata</taxon>
        <taxon>Cyclostomata</taxon>
        <taxon>Hyperoartia</taxon>
        <taxon>Petromyzontiformes</taxon>
        <taxon>Petromyzontidae</taxon>
        <taxon>Petromyzon</taxon>
    </lineage>
</organism>
<evidence type="ECO:0000313" key="3">
    <source>
        <dbReference type="RefSeq" id="XP_032820551.1"/>
    </source>
</evidence>